<dbReference type="Proteomes" id="UP001501147">
    <property type="component" value="Unassembled WGS sequence"/>
</dbReference>
<sequence length="481" mass="52886">MKMTELEDYAVRPGLVREWTLHPSVFSAARRAGRDAAPPSYNQESHIRTMARLTELGTRTADWAGVAFELPDELDTGAFGRALVAWMGRHESLRSGFRQAGGEMAGGEMHRFTLPADAIELSCEALGDFGDAAALNRFLRDRLDAGTHTLRWPSFVVETVQRTGSVTVLLAFDHLHFDGYTLFGMVQEVREFYLAAREGRAPVLAATGSHVGYSAVERHEAQGIDRGHPAVLAWERFLADCGGRPPRFPLPLGTREGELLPQKSLFRWLLDPAETAAFTDVCRAEDTILPSGVLAAAAMTASALGAPGPYRTVMPFHTRSRAEWTFSVGWFVGVGPVEVDLPPACDFRTALPLAQAAAREARRVARVPFFRVSELLGVDYRRTEPDPFSLLSYMDLRELPGAKDWARLNARLLTRISDSGKACLWAMCAPDGLYLFARHPDTGVAATNLHRFAETFREILRCVARTGNAATAAPRRVPAPV</sequence>
<dbReference type="SUPFAM" id="SSF52777">
    <property type="entry name" value="CoA-dependent acyltransferases"/>
    <property type="match status" value="2"/>
</dbReference>
<organism evidence="2 3">
    <name type="scientific">Streptomyces sanyensis</name>
    <dbReference type="NCBI Taxonomy" id="568869"/>
    <lineage>
        <taxon>Bacteria</taxon>
        <taxon>Bacillati</taxon>
        <taxon>Actinomycetota</taxon>
        <taxon>Actinomycetes</taxon>
        <taxon>Kitasatosporales</taxon>
        <taxon>Streptomycetaceae</taxon>
        <taxon>Streptomyces</taxon>
    </lineage>
</organism>
<evidence type="ECO:0000259" key="1">
    <source>
        <dbReference type="Pfam" id="PF00668"/>
    </source>
</evidence>
<dbReference type="InterPro" id="IPR023213">
    <property type="entry name" value="CAT-like_dom_sf"/>
</dbReference>
<keyword evidence="3" id="KW-1185">Reference proteome</keyword>
<dbReference type="Gene3D" id="3.30.559.10">
    <property type="entry name" value="Chloramphenicol acetyltransferase-like domain"/>
    <property type="match status" value="1"/>
</dbReference>
<dbReference type="EMBL" id="BAABJV010000001">
    <property type="protein sequence ID" value="GAA4762582.1"/>
    <property type="molecule type" value="Genomic_DNA"/>
</dbReference>
<gene>
    <name evidence="2" type="ORF">GCM10023329_05100</name>
</gene>
<protein>
    <submittedName>
        <fullName evidence="2">Condensation domain-containing protein</fullName>
    </submittedName>
</protein>
<feature type="domain" description="Condensation" evidence="1">
    <location>
        <begin position="66"/>
        <end position="376"/>
    </location>
</feature>
<reference evidence="3" key="1">
    <citation type="journal article" date="2019" name="Int. J. Syst. Evol. Microbiol.">
        <title>The Global Catalogue of Microorganisms (GCM) 10K type strain sequencing project: providing services to taxonomists for standard genome sequencing and annotation.</title>
        <authorList>
            <consortium name="The Broad Institute Genomics Platform"/>
            <consortium name="The Broad Institute Genome Sequencing Center for Infectious Disease"/>
            <person name="Wu L."/>
            <person name="Ma J."/>
        </authorList>
    </citation>
    <scope>NUCLEOTIDE SEQUENCE [LARGE SCALE GENOMIC DNA]</scope>
    <source>
        <strain evidence="3">JCM 18324</strain>
    </source>
</reference>
<proteinExistence type="predicted"/>
<dbReference type="Pfam" id="PF00668">
    <property type="entry name" value="Condensation"/>
    <property type="match status" value="1"/>
</dbReference>
<name>A0ABP8ZPQ3_9ACTN</name>
<dbReference type="Gene3D" id="3.30.559.30">
    <property type="entry name" value="Nonribosomal peptide synthetase, condensation domain"/>
    <property type="match status" value="1"/>
</dbReference>
<accession>A0ABP8ZPQ3</accession>
<comment type="caution">
    <text evidence="2">The sequence shown here is derived from an EMBL/GenBank/DDBJ whole genome shotgun (WGS) entry which is preliminary data.</text>
</comment>
<evidence type="ECO:0000313" key="3">
    <source>
        <dbReference type="Proteomes" id="UP001501147"/>
    </source>
</evidence>
<evidence type="ECO:0000313" key="2">
    <source>
        <dbReference type="EMBL" id="GAA4762582.1"/>
    </source>
</evidence>
<dbReference type="InterPro" id="IPR001242">
    <property type="entry name" value="Condensation_dom"/>
</dbReference>